<dbReference type="AlphaFoldDB" id="A0A0F8X5B2"/>
<gene>
    <name evidence="1" type="ORF">LCGC14_2985420</name>
</gene>
<organism evidence="1">
    <name type="scientific">marine sediment metagenome</name>
    <dbReference type="NCBI Taxonomy" id="412755"/>
    <lineage>
        <taxon>unclassified sequences</taxon>
        <taxon>metagenomes</taxon>
        <taxon>ecological metagenomes</taxon>
    </lineage>
</organism>
<accession>A0A0F8X5B2</accession>
<dbReference type="EMBL" id="LAZR01061073">
    <property type="protein sequence ID" value="KKK64317.1"/>
    <property type="molecule type" value="Genomic_DNA"/>
</dbReference>
<comment type="caution">
    <text evidence="1">The sequence shown here is derived from an EMBL/GenBank/DDBJ whole genome shotgun (WGS) entry which is preliminary data.</text>
</comment>
<sequence>MAAIGSSFQKIEFNPDNPFAVVGELPTSGTVTIELWVGSEDVTSGVISTACAEINSAAHYSWSTGNISVLDASQKQYHWRMTDSVSGETDEGDFILFQREANDGLMPSLNDKDSYIIQSGP</sequence>
<name>A0A0F8X5B2_9ZZZZ</name>
<proteinExistence type="predicted"/>
<protein>
    <submittedName>
        <fullName evidence="1">Uncharacterized protein</fullName>
    </submittedName>
</protein>
<reference evidence="1" key="1">
    <citation type="journal article" date="2015" name="Nature">
        <title>Complex archaea that bridge the gap between prokaryotes and eukaryotes.</title>
        <authorList>
            <person name="Spang A."/>
            <person name="Saw J.H."/>
            <person name="Jorgensen S.L."/>
            <person name="Zaremba-Niedzwiedzka K."/>
            <person name="Martijn J."/>
            <person name="Lind A.E."/>
            <person name="van Eijk R."/>
            <person name="Schleper C."/>
            <person name="Guy L."/>
            <person name="Ettema T.J."/>
        </authorList>
    </citation>
    <scope>NUCLEOTIDE SEQUENCE</scope>
</reference>
<evidence type="ECO:0000313" key="1">
    <source>
        <dbReference type="EMBL" id="KKK64317.1"/>
    </source>
</evidence>